<dbReference type="Proteomes" id="UP000025227">
    <property type="component" value="Unplaced"/>
</dbReference>
<proteinExistence type="predicted"/>
<feature type="transmembrane region" description="Helical" evidence="1">
    <location>
        <begin position="163"/>
        <end position="188"/>
    </location>
</feature>
<feature type="chain" id="PRO_5029680236" evidence="2">
    <location>
        <begin position="18"/>
        <end position="189"/>
    </location>
</feature>
<feature type="signal peptide" evidence="2">
    <location>
        <begin position="1"/>
        <end position="17"/>
    </location>
</feature>
<sequence length="189" mass="21559">MLLQLSVLLLSTFGVYGLICFENIGTDMNTFFLSTEGYSSTAFSSCVIMVYMDDKTKRLVYGKAFALRAKDKFLETPQPPIDTTICYGSSVREMQHLSVVYCSCLEDFCNDLYTVEKRVSAGLLNDSVGGEMRRSAFLQSLVKVLDIHGNLLEQEMEKDRPKFGYVIVFIILTLFHIFLYAHLTYIIFR</sequence>
<dbReference type="AlphaFoldDB" id="A0A7I4Z6A4"/>
<reference evidence="4" key="1">
    <citation type="submission" date="2020-12" db="UniProtKB">
        <authorList>
            <consortium name="WormBaseParasite"/>
        </authorList>
    </citation>
    <scope>IDENTIFICATION</scope>
    <source>
        <strain evidence="4">MHco3</strain>
    </source>
</reference>
<dbReference type="WBParaSite" id="HCON_00193000-00001">
    <property type="protein sequence ID" value="HCON_00193000-00001"/>
    <property type="gene ID" value="HCON_00193000"/>
</dbReference>
<organism evidence="3 4">
    <name type="scientific">Haemonchus contortus</name>
    <name type="common">Barber pole worm</name>
    <dbReference type="NCBI Taxonomy" id="6289"/>
    <lineage>
        <taxon>Eukaryota</taxon>
        <taxon>Metazoa</taxon>
        <taxon>Ecdysozoa</taxon>
        <taxon>Nematoda</taxon>
        <taxon>Chromadorea</taxon>
        <taxon>Rhabditida</taxon>
        <taxon>Rhabditina</taxon>
        <taxon>Rhabditomorpha</taxon>
        <taxon>Strongyloidea</taxon>
        <taxon>Trichostrongylidae</taxon>
        <taxon>Haemonchus</taxon>
    </lineage>
</organism>
<evidence type="ECO:0000256" key="2">
    <source>
        <dbReference type="SAM" id="SignalP"/>
    </source>
</evidence>
<evidence type="ECO:0000313" key="4">
    <source>
        <dbReference type="WBParaSite" id="HCON_00193000-00001"/>
    </source>
</evidence>
<protein>
    <submittedName>
        <fullName evidence="4">UDENN FLCN/SMCR8-type domain-containing protein</fullName>
    </submittedName>
</protein>
<keyword evidence="1" id="KW-0812">Transmembrane</keyword>
<evidence type="ECO:0000313" key="3">
    <source>
        <dbReference type="Proteomes" id="UP000025227"/>
    </source>
</evidence>
<keyword evidence="3" id="KW-1185">Reference proteome</keyword>
<evidence type="ECO:0000256" key="1">
    <source>
        <dbReference type="SAM" id="Phobius"/>
    </source>
</evidence>
<keyword evidence="2" id="KW-0732">Signal</keyword>
<accession>A0A7I4Z6A4</accession>
<keyword evidence="1" id="KW-0472">Membrane</keyword>
<name>A0A7I4Z6A4_HAECO</name>
<keyword evidence="1" id="KW-1133">Transmembrane helix</keyword>
<feature type="transmembrane region" description="Helical" evidence="1">
    <location>
        <begin position="33"/>
        <end position="52"/>
    </location>
</feature>